<evidence type="ECO:0000313" key="2">
    <source>
        <dbReference type="EMBL" id="QJA85232.1"/>
    </source>
</evidence>
<evidence type="ECO:0000313" key="1">
    <source>
        <dbReference type="EMBL" id="QJA75856.1"/>
    </source>
</evidence>
<protein>
    <submittedName>
        <fullName evidence="2">Uncharacterized protein</fullName>
    </submittedName>
</protein>
<proteinExistence type="predicted"/>
<sequence>MGFDSVNFKGTYVCYQRGKAIIDLDSQNKEYVKWLLKNKRSPVGILIRQSVRLQNMDAPLDLMGELWAFERQGENIRALIWLLKYMY</sequence>
<gene>
    <name evidence="1" type="ORF">MM415A01668_0005</name>
    <name evidence="2" type="ORF">MM415B02248_0012</name>
</gene>
<reference evidence="2" key="1">
    <citation type="submission" date="2020-03" db="EMBL/GenBank/DDBJ databases">
        <title>The deep terrestrial virosphere.</title>
        <authorList>
            <person name="Holmfeldt K."/>
            <person name="Nilsson E."/>
            <person name="Simone D."/>
            <person name="Lopez-Fernandez M."/>
            <person name="Wu X."/>
            <person name="de Brujin I."/>
            <person name="Lundin D."/>
            <person name="Andersson A."/>
            <person name="Bertilsson S."/>
            <person name="Dopson M."/>
        </authorList>
    </citation>
    <scope>NUCLEOTIDE SEQUENCE</scope>
    <source>
        <strain evidence="1">MM415A01668</strain>
        <strain evidence="2">MM415B02248</strain>
    </source>
</reference>
<organism evidence="2">
    <name type="scientific">viral metagenome</name>
    <dbReference type="NCBI Taxonomy" id="1070528"/>
    <lineage>
        <taxon>unclassified sequences</taxon>
        <taxon>metagenomes</taxon>
        <taxon>organismal metagenomes</taxon>
    </lineage>
</organism>
<dbReference type="EMBL" id="MT142562">
    <property type="protein sequence ID" value="QJA85232.1"/>
    <property type="molecule type" value="Genomic_DNA"/>
</dbReference>
<dbReference type="EMBL" id="MT142189">
    <property type="protein sequence ID" value="QJA75856.1"/>
    <property type="molecule type" value="Genomic_DNA"/>
</dbReference>
<name>A0A6M3KTU7_9ZZZZ</name>
<dbReference type="AlphaFoldDB" id="A0A6M3KTU7"/>
<accession>A0A6M3KTU7</accession>